<feature type="compositionally biased region" description="Polar residues" evidence="16">
    <location>
        <begin position="698"/>
        <end position="710"/>
    </location>
</feature>
<dbReference type="SUPFAM" id="SSF46934">
    <property type="entry name" value="UBA-like"/>
    <property type="match status" value="1"/>
</dbReference>
<evidence type="ECO:0000256" key="6">
    <source>
        <dbReference type="ARBA" id="ARBA00022454"/>
    </source>
</evidence>
<dbReference type="Proteomes" id="UP000267821">
    <property type="component" value="Unassembled WGS sequence"/>
</dbReference>
<dbReference type="GO" id="GO:0003677">
    <property type="term" value="F:DNA binding"/>
    <property type="evidence" value="ECO:0007669"/>
    <property type="project" value="UniProtKB-KW"/>
</dbReference>
<feature type="region of interest" description="Disordered" evidence="16">
    <location>
        <begin position="427"/>
        <end position="560"/>
    </location>
</feature>
<feature type="compositionally biased region" description="Low complexity" evidence="16">
    <location>
        <begin position="390"/>
        <end position="399"/>
    </location>
</feature>
<comment type="subcellular location">
    <subcellularLocation>
        <location evidence="3">Chromosome</location>
        <location evidence="3">Telomere</location>
    </subcellularLocation>
    <subcellularLocation>
        <location evidence="2">Cytoplasm</location>
    </subcellularLocation>
    <subcellularLocation>
        <location evidence="1">Nucleus</location>
    </subcellularLocation>
</comment>
<feature type="compositionally biased region" description="Gly residues" evidence="16">
    <location>
        <begin position="15"/>
        <end position="25"/>
    </location>
</feature>
<feature type="compositionally biased region" description="Polar residues" evidence="16">
    <location>
        <begin position="352"/>
        <end position="365"/>
    </location>
</feature>
<name>A0A3N4LDT8_9PEZI</name>
<keyword evidence="11" id="KW-0832">Ubl conjugation</keyword>
<dbReference type="PANTHER" id="PTHR16308">
    <property type="entry name" value="UBIQUITIN ASSOCIATED PROTEIN 2-LIKE/LINGERER"/>
    <property type="match status" value="1"/>
</dbReference>
<dbReference type="PANTHER" id="PTHR16308:SF13">
    <property type="entry name" value="PROTEIN LINGERER"/>
    <property type="match status" value="1"/>
</dbReference>
<dbReference type="AlphaFoldDB" id="A0A3N4LDT8"/>
<dbReference type="InterPro" id="IPR003892">
    <property type="entry name" value="CUE"/>
</dbReference>
<dbReference type="PRINTS" id="PR01217">
    <property type="entry name" value="PRICHEXTENSN"/>
</dbReference>
<keyword evidence="15" id="KW-0539">Nucleus</keyword>
<evidence type="ECO:0000256" key="5">
    <source>
        <dbReference type="ARBA" id="ARBA00020536"/>
    </source>
</evidence>
<feature type="region of interest" description="Disordered" evidence="16">
    <location>
        <begin position="668"/>
        <end position="748"/>
    </location>
</feature>
<dbReference type="InterPro" id="IPR051833">
    <property type="entry name" value="TC-DDR_regulator"/>
</dbReference>
<evidence type="ECO:0000256" key="11">
    <source>
        <dbReference type="ARBA" id="ARBA00022843"/>
    </source>
</evidence>
<keyword evidence="9" id="KW-0227">DNA damage</keyword>
<evidence type="ECO:0000256" key="14">
    <source>
        <dbReference type="ARBA" id="ARBA00023204"/>
    </source>
</evidence>
<sequence length="1006" mass="107404">MSEVQHRPPPRGRGLARGGRGGFGSRGSRFSRMDRDSNASSFEDQGEIGQLKQQYAEKLKTVKEILPDWTDEDIVFALQEAQGDVEATVTRMSEGSIPQWGEVKKKKQDRSRSKIPEIPAGVATAAGRGRGRGSDIPRGNRGGRATDRGGRPGRGRGGTGAHGQWASTNDDSGKRDGTDDSTGEDGPASKPDAKVLAVNNVPAPPGKPKDTWAALLRPTVPPPAPKKVAPPSAPPKPPVVEPTPTPPQVEELQEPEPTPETTPAESLPLPPPPATEPALPEPEEAPKPTESEPEPEPEPEPVAPEAIVSPPEPEVAEPPEIKTEEPPVETTHQPLTEQNLEKVEDVAPAAPTGTQASTINSSVAATRTPEALAPATPRARHVGLSTPKISSARTASFSRRTLEQQEAVIMPGNHAIDRTTVQFGSLGLNGAAIDDDDYESEPTQQKPETVTQPPQSPPTEPVTVLPPAAPQPQAPQQAPPAQVQVQTPQVQQPIQPPVQQQVQPQIPTQQQPQPPHQEALPTPRQAPGLPAQPQVQAQMQHQQQPSPQPPLAPQSMTSQHMNPQISSQFNRFGGIDQTQAAQKPYDSFQQHVPQQHTPQTQAAQLPQLAQSQQAQQQSYGYPTHHQQQQHHQQSHPAQASLGGLTSLPDYNYYNSDIQRTGAPGFSYYNTNPYSQPNQDTVSSLPRAASGMGSAAGETASQLPTAPSQAASRFGQVGEQTSVHGTPSPGIPTLQPTSQAPNPQQTAAHQQYPMQPYYHPGYYYMNQVFNYDAPYSGTSELSEGFSSYQQFYPTYQAPFAKQQGLYTQPHQNFQYSDHTSSPAGLGGFGGPTTQGRDSGSGVSDYGRGGVSQAQQTHPQHSSANFAGLPNFLHSRGLPEQQQLGSGVGQQQVAQQGQSDDNLKPFGDSKPPTGPASNAGLQGQPRPGSATSGANLPQQGSQPQGGMGYPHNLNHHLHGHQAHQQSQHSVAQGQGYGGYSMYGQYPSQYQTASNRQGASGWGGQYGGH</sequence>
<accession>A0A3N4LDT8</accession>
<evidence type="ECO:0000256" key="3">
    <source>
        <dbReference type="ARBA" id="ARBA00004574"/>
    </source>
</evidence>
<feature type="compositionally biased region" description="Polar residues" evidence="16">
    <location>
        <begin position="850"/>
        <end position="863"/>
    </location>
</feature>
<dbReference type="GO" id="GO:0000781">
    <property type="term" value="C:chromosome, telomeric region"/>
    <property type="evidence" value="ECO:0007669"/>
    <property type="project" value="UniProtKB-SubCell"/>
</dbReference>
<feature type="compositionally biased region" description="Polar residues" evidence="16">
    <location>
        <begin position="733"/>
        <end position="748"/>
    </location>
</feature>
<evidence type="ECO:0000259" key="17">
    <source>
        <dbReference type="PROSITE" id="PS51140"/>
    </source>
</evidence>
<feature type="region of interest" description="Disordered" evidence="16">
    <location>
        <begin position="1"/>
        <end position="49"/>
    </location>
</feature>
<evidence type="ECO:0000256" key="2">
    <source>
        <dbReference type="ARBA" id="ARBA00004496"/>
    </source>
</evidence>
<dbReference type="InParanoid" id="A0A3N4LDT8"/>
<organism evidence="18 19">
    <name type="scientific">Terfezia boudieri ATCC MYA-4762</name>
    <dbReference type="NCBI Taxonomy" id="1051890"/>
    <lineage>
        <taxon>Eukaryota</taxon>
        <taxon>Fungi</taxon>
        <taxon>Dikarya</taxon>
        <taxon>Ascomycota</taxon>
        <taxon>Pezizomycotina</taxon>
        <taxon>Pezizomycetes</taxon>
        <taxon>Pezizales</taxon>
        <taxon>Pezizaceae</taxon>
        <taxon>Terfezia</taxon>
    </lineage>
</organism>
<evidence type="ECO:0000256" key="4">
    <source>
        <dbReference type="ARBA" id="ARBA00005491"/>
    </source>
</evidence>
<evidence type="ECO:0000256" key="16">
    <source>
        <dbReference type="SAM" id="MobiDB-lite"/>
    </source>
</evidence>
<dbReference type="CDD" id="cd14368">
    <property type="entry name" value="CUE_DEF1_like"/>
    <property type="match status" value="1"/>
</dbReference>
<keyword evidence="6" id="KW-0158">Chromosome</keyword>
<comment type="similarity">
    <text evidence="4">Belongs to the DEF1 family.</text>
</comment>
<feature type="compositionally biased region" description="Low complexity" evidence="16">
    <location>
        <begin position="531"/>
        <end position="545"/>
    </location>
</feature>
<feature type="compositionally biased region" description="Pro residues" evidence="16">
    <location>
        <begin position="231"/>
        <end position="247"/>
    </location>
</feature>
<dbReference type="GO" id="GO:0006281">
    <property type="term" value="P:DNA repair"/>
    <property type="evidence" value="ECO:0007669"/>
    <property type="project" value="UniProtKB-KW"/>
</dbReference>
<feature type="compositionally biased region" description="Polar residues" evidence="16">
    <location>
        <begin position="668"/>
        <end position="683"/>
    </location>
</feature>
<keyword evidence="14" id="KW-0234">DNA repair</keyword>
<feature type="compositionally biased region" description="Low complexity" evidence="16">
    <location>
        <begin position="879"/>
        <end position="897"/>
    </location>
</feature>
<keyword evidence="12" id="KW-0779">Telomere</keyword>
<evidence type="ECO:0000313" key="18">
    <source>
        <dbReference type="EMBL" id="RPB21054.1"/>
    </source>
</evidence>
<dbReference type="GO" id="GO:0043130">
    <property type="term" value="F:ubiquitin binding"/>
    <property type="evidence" value="ECO:0007669"/>
    <property type="project" value="InterPro"/>
</dbReference>
<feature type="compositionally biased region" description="Polar residues" evidence="16">
    <location>
        <begin position="811"/>
        <end position="821"/>
    </location>
</feature>
<feature type="region of interest" description="Disordered" evidence="16">
    <location>
        <begin position="811"/>
        <end position="973"/>
    </location>
</feature>
<keyword evidence="10" id="KW-0833">Ubl conjugation pathway</keyword>
<feature type="domain" description="CUE" evidence="17">
    <location>
        <begin position="54"/>
        <end position="97"/>
    </location>
</feature>
<protein>
    <recommendedName>
        <fullName evidence="5">RNA polymerase II degradation factor 1</fullName>
    </recommendedName>
</protein>
<evidence type="ECO:0000256" key="10">
    <source>
        <dbReference type="ARBA" id="ARBA00022786"/>
    </source>
</evidence>
<dbReference type="Pfam" id="PF02845">
    <property type="entry name" value="CUE"/>
    <property type="match status" value="1"/>
</dbReference>
<proteinExistence type="inferred from homology"/>
<gene>
    <name evidence="18" type="ORF">L211DRAFT_851794</name>
</gene>
<keyword evidence="13" id="KW-0238">DNA-binding</keyword>
<evidence type="ECO:0000313" key="19">
    <source>
        <dbReference type="Proteomes" id="UP000267821"/>
    </source>
</evidence>
<dbReference type="OrthoDB" id="5396806at2759"/>
<evidence type="ECO:0000256" key="9">
    <source>
        <dbReference type="ARBA" id="ARBA00022763"/>
    </source>
</evidence>
<feature type="region of interest" description="Disordered" evidence="16">
    <location>
        <begin position="89"/>
        <end position="400"/>
    </location>
</feature>
<feature type="compositionally biased region" description="Low complexity" evidence="16">
    <location>
        <begin position="474"/>
        <end position="511"/>
    </location>
</feature>
<dbReference type="GO" id="GO:0005737">
    <property type="term" value="C:cytoplasm"/>
    <property type="evidence" value="ECO:0007669"/>
    <property type="project" value="UniProtKB-SubCell"/>
</dbReference>
<feature type="compositionally biased region" description="Polar residues" evidence="16">
    <location>
        <begin position="441"/>
        <end position="453"/>
    </location>
</feature>
<feature type="compositionally biased region" description="Low complexity" evidence="16">
    <location>
        <begin position="960"/>
        <end position="971"/>
    </location>
</feature>
<dbReference type="PROSITE" id="PS51140">
    <property type="entry name" value="CUE"/>
    <property type="match status" value="1"/>
</dbReference>
<dbReference type="GO" id="GO:0005634">
    <property type="term" value="C:nucleus"/>
    <property type="evidence" value="ECO:0007669"/>
    <property type="project" value="UniProtKB-SubCell"/>
</dbReference>
<dbReference type="EMBL" id="ML121564">
    <property type="protein sequence ID" value="RPB21054.1"/>
    <property type="molecule type" value="Genomic_DNA"/>
</dbReference>
<evidence type="ECO:0000256" key="8">
    <source>
        <dbReference type="ARBA" id="ARBA00022553"/>
    </source>
</evidence>
<keyword evidence="8" id="KW-0597">Phosphoprotein</keyword>
<evidence type="ECO:0000256" key="13">
    <source>
        <dbReference type="ARBA" id="ARBA00023125"/>
    </source>
</evidence>
<dbReference type="STRING" id="1051890.A0A3N4LDT8"/>
<reference evidence="18 19" key="1">
    <citation type="journal article" date="2018" name="Nat. Ecol. Evol.">
        <title>Pezizomycetes genomes reveal the molecular basis of ectomycorrhizal truffle lifestyle.</title>
        <authorList>
            <person name="Murat C."/>
            <person name="Payen T."/>
            <person name="Noel B."/>
            <person name="Kuo A."/>
            <person name="Morin E."/>
            <person name="Chen J."/>
            <person name="Kohler A."/>
            <person name="Krizsan K."/>
            <person name="Balestrini R."/>
            <person name="Da Silva C."/>
            <person name="Montanini B."/>
            <person name="Hainaut M."/>
            <person name="Levati E."/>
            <person name="Barry K.W."/>
            <person name="Belfiori B."/>
            <person name="Cichocki N."/>
            <person name="Clum A."/>
            <person name="Dockter R.B."/>
            <person name="Fauchery L."/>
            <person name="Guy J."/>
            <person name="Iotti M."/>
            <person name="Le Tacon F."/>
            <person name="Lindquist E.A."/>
            <person name="Lipzen A."/>
            <person name="Malagnac F."/>
            <person name="Mello A."/>
            <person name="Molinier V."/>
            <person name="Miyauchi S."/>
            <person name="Poulain J."/>
            <person name="Riccioni C."/>
            <person name="Rubini A."/>
            <person name="Sitrit Y."/>
            <person name="Splivallo R."/>
            <person name="Traeger S."/>
            <person name="Wang M."/>
            <person name="Zifcakova L."/>
            <person name="Wipf D."/>
            <person name="Zambonelli A."/>
            <person name="Paolocci F."/>
            <person name="Nowrousian M."/>
            <person name="Ottonello S."/>
            <person name="Baldrian P."/>
            <person name="Spatafora J.W."/>
            <person name="Henrissat B."/>
            <person name="Nagy L.G."/>
            <person name="Aury J.M."/>
            <person name="Wincker P."/>
            <person name="Grigoriev I.V."/>
            <person name="Bonfante P."/>
            <person name="Martin F.M."/>
        </authorList>
    </citation>
    <scope>NUCLEOTIDE SEQUENCE [LARGE SCALE GENOMIC DNA]</scope>
    <source>
        <strain evidence="18 19">ATCC MYA-4762</strain>
    </source>
</reference>
<evidence type="ECO:0000256" key="15">
    <source>
        <dbReference type="ARBA" id="ARBA00023242"/>
    </source>
</evidence>
<evidence type="ECO:0000256" key="7">
    <source>
        <dbReference type="ARBA" id="ARBA00022490"/>
    </source>
</evidence>
<keyword evidence="7" id="KW-0963">Cytoplasm</keyword>
<evidence type="ECO:0000256" key="1">
    <source>
        <dbReference type="ARBA" id="ARBA00004123"/>
    </source>
</evidence>
<feature type="compositionally biased region" description="Low complexity" evidence="16">
    <location>
        <begin position="589"/>
        <end position="631"/>
    </location>
</feature>
<dbReference type="InterPro" id="IPR009060">
    <property type="entry name" value="UBA-like_sf"/>
</dbReference>
<feature type="region of interest" description="Disordered" evidence="16">
    <location>
        <begin position="582"/>
        <end position="643"/>
    </location>
</feature>
<evidence type="ECO:0000256" key="12">
    <source>
        <dbReference type="ARBA" id="ARBA00022895"/>
    </source>
</evidence>
<keyword evidence="19" id="KW-1185">Reference proteome</keyword>
<dbReference type="InterPro" id="IPR041803">
    <property type="entry name" value="DEF1_CUE"/>
</dbReference>